<accession>A0ABS8MJB9</accession>
<gene>
    <name evidence="2" type="ORF">LNP81_21605</name>
</gene>
<evidence type="ECO:0000256" key="1">
    <source>
        <dbReference type="SAM" id="MobiDB-lite"/>
    </source>
</evidence>
<evidence type="ECO:0000313" key="3">
    <source>
        <dbReference type="Proteomes" id="UP001430679"/>
    </source>
</evidence>
<organism evidence="2 3">
    <name type="scientific">Flavobacterium piscisymbiosum</name>
    <dbReference type="NCBI Taxonomy" id="2893753"/>
    <lineage>
        <taxon>Bacteria</taxon>
        <taxon>Pseudomonadati</taxon>
        <taxon>Bacteroidota</taxon>
        <taxon>Flavobacteriia</taxon>
        <taxon>Flavobacteriales</taxon>
        <taxon>Flavobacteriaceae</taxon>
        <taxon>Flavobacterium</taxon>
    </lineage>
</organism>
<evidence type="ECO:0000313" key="2">
    <source>
        <dbReference type="EMBL" id="MCC9065609.1"/>
    </source>
</evidence>
<name>A0ABS8MJB9_9FLAO</name>
<dbReference type="Proteomes" id="UP001430679">
    <property type="component" value="Unassembled WGS sequence"/>
</dbReference>
<keyword evidence="3" id="KW-1185">Reference proteome</keyword>
<dbReference type="EMBL" id="JAJJMM010000001">
    <property type="protein sequence ID" value="MCC9065609.1"/>
    <property type="molecule type" value="Genomic_DNA"/>
</dbReference>
<feature type="compositionally biased region" description="Polar residues" evidence="1">
    <location>
        <begin position="1"/>
        <end position="14"/>
    </location>
</feature>
<proteinExistence type="predicted"/>
<dbReference type="RefSeq" id="WP_230039365.1">
    <property type="nucleotide sequence ID" value="NZ_JAJJMM010000001.1"/>
</dbReference>
<feature type="compositionally biased region" description="Polar residues" evidence="1">
    <location>
        <begin position="40"/>
        <end position="49"/>
    </location>
</feature>
<feature type="region of interest" description="Disordered" evidence="1">
    <location>
        <begin position="1"/>
        <end position="49"/>
    </location>
</feature>
<feature type="compositionally biased region" description="Basic and acidic residues" evidence="1">
    <location>
        <begin position="29"/>
        <end position="39"/>
    </location>
</feature>
<protein>
    <submittedName>
        <fullName evidence="2">Uncharacterized protein</fullName>
    </submittedName>
</protein>
<sequence>MTTSNHKNNVPSTRTSDKKSQVKFTASRSNEKTTTEIKKSASSKNNELP</sequence>
<comment type="caution">
    <text evidence="2">The sequence shown here is derived from an EMBL/GenBank/DDBJ whole genome shotgun (WGS) entry which is preliminary data.</text>
</comment>
<reference evidence="2" key="1">
    <citation type="submission" date="2021-11" db="EMBL/GenBank/DDBJ databases">
        <title>Description of novel Flavobacterium species.</title>
        <authorList>
            <person name="Saticioglu I.B."/>
            <person name="Ay H."/>
            <person name="Altun S."/>
            <person name="Duman M."/>
        </authorList>
    </citation>
    <scope>NUCLEOTIDE SEQUENCE</scope>
    <source>
        <strain evidence="2">F-30</strain>
    </source>
</reference>